<proteinExistence type="predicted"/>
<feature type="region of interest" description="Disordered" evidence="1">
    <location>
        <begin position="149"/>
        <end position="178"/>
    </location>
</feature>
<feature type="compositionally biased region" description="Basic and acidic residues" evidence="1">
    <location>
        <begin position="149"/>
        <end position="161"/>
    </location>
</feature>
<evidence type="ECO:0000313" key="2">
    <source>
        <dbReference type="EMBL" id="KAG7529313.1"/>
    </source>
</evidence>
<dbReference type="EMBL" id="JABELV010000154">
    <property type="protein sequence ID" value="KAG7529313.1"/>
    <property type="molecule type" value="Genomic_DNA"/>
</dbReference>
<gene>
    <name evidence="2" type="ORF">FFLO_05741</name>
</gene>
<accession>A0A8K0JGR9</accession>
<evidence type="ECO:0000256" key="1">
    <source>
        <dbReference type="SAM" id="MobiDB-lite"/>
    </source>
</evidence>
<evidence type="ECO:0000313" key="3">
    <source>
        <dbReference type="Proteomes" id="UP000812966"/>
    </source>
</evidence>
<keyword evidence="3" id="KW-1185">Reference proteome</keyword>
<sequence length="178" mass="19749">MMSSNSPPSYQRVPTTTSIDLELEDRSGYTKSPIIRPNGQEIDHTSTSLAVNTEAEGSGSRRLKPTRYFWVPEKPIGGPALSILADPADSLEVVLTIIRQNFELLDGIPNERLVFLADGATILPSTWKYFGHHPPENIQIRVSWTPEERKLAQKQDSDGEYPRAACLDQSLADKKSGD</sequence>
<reference evidence="2" key="1">
    <citation type="submission" date="2020-04" db="EMBL/GenBank/DDBJ databases">
        <title>Analysis of mating type loci in Filobasidium floriforme.</title>
        <authorList>
            <person name="Nowrousian M."/>
        </authorList>
    </citation>
    <scope>NUCLEOTIDE SEQUENCE</scope>
    <source>
        <strain evidence="2">CBS 6242</strain>
    </source>
</reference>
<organism evidence="2 3">
    <name type="scientific">Filobasidium floriforme</name>
    <dbReference type="NCBI Taxonomy" id="5210"/>
    <lineage>
        <taxon>Eukaryota</taxon>
        <taxon>Fungi</taxon>
        <taxon>Dikarya</taxon>
        <taxon>Basidiomycota</taxon>
        <taxon>Agaricomycotina</taxon>
        <taxon>Tremellomycetes</taxon>
        <taxon>Filobasidiales</taxon>
        <taxon>Filobasidiaceae</taxon>
        <taxon>Filobasidium</taxon>
    </lineage>
</organism>
<protein>
    <submittedName>
        <fullName evidence="2">Uncharacterized protein</fullName>
    </submittedName>
</protein>
<dbReference type="AlphaFoldDB" id="A0A8K0JGR9"/>
<name>A0A8K0JGR9_9TREE</name>
<dbReference type="Proteomes" id="UP000812966">
    <property type="component" value="Unassembled WGS sequence"/>
</dbReference>
<comment type="caution">
    <text evidence="2">The sequence shown here is derived from an EMBL/GenBank/DDBJ whole genome shotgun (WGS) entry which is preliminary data.</text>
</comment>